<evidence type="ECO:0000256" key="2">
    <source>
        <dbReference type="ARBA" id="ARBA00005916"/>
    </source>
</evidence>
<evidence type="ECO:0000259" key="10">
    <source>
        <dbReference type="Pfam" id="PF00745"/>
    </source>
</evidence>
<comment type="domain">
    <text evidence="8">Possesses an unusual extended V-shaped dimeric structure with each monomer consisting of three distinct domains arranged along a curved 'spinal' alpha-helix. The N-terminal catalytic domain specifically recognizes the glutamate moiety of the substrate. The second domain is the NADPH-binding domain, and the third C-terminal domain is responsible for dimerization.</text>
</comment>
<proteinExistence type="inferred from homology"/>
<evidence type="ECO:0000256" key="1">
    <source>
        <dbReference type="ARBA" id="ARBA00005059"/>
    </source>
</evidence>
<evidence type="ECO:0000259" key="11">
    <source>
        <dbReference type="Pfam" id="PF01488"/>
    </source>
</evidence>
<gene>
    <name evidence="8" type="primary">hemA</name>
    <name evidence="13" type="ORF">FH5T_12760</name>
</gene>
<feature type="domain" description="Quinate/shikimate 5-dehydrogenase/glutamyl-tRNA reductase" evidence="11">
    <location>
        <begin position="228"/>
        <end position="363"/>
    </location>
</feature>
<dbReference type="SUPFAM" id="SSF69075">
    <property type="entry name" value="Glutamyl tRNA-reductase dimerization domain"/>
    <property type="match status" value="1"/>
</dbReference>
<dbReference type="SUPFAM" id="SSF69742">
    <property type="entry name" value="Glutamyl tRNA-reductase catalytic, N-terminal domain"/>
    <property type="match status" value="1"/>
</dbReference>
<accession>A0ABM5QE32</accession>
<keyword evidence="4 8" id="KW-0521">NADP</keyword>
<dbReference type="PANTHER" id="PTHR43013:SF1">
    <property type="entry name" value="GLUTAMYL-TRNA REDUCTASE"/>
    <property type="match status" value="1"/>
</dbReference>
<dbReference type="InterPro" id="IPR036343">
    <property type="entry name" value="GluRdtase_N_sf"/>
</dbReference>
<dbReference type="SUPFAM" id="SSF51735">
    <property type="entry name" value="NAD(P)-binding Rossmann-fold domains"/>
    <property type="match status" value="1"/>
</dbReference>
<protein>
    <recommendedName>
        <fullName evidence="3 8">Glutamyl-tRNA reductase</fullName>
        <shortName evidence="8">GluTR</shortName>
        <ecNumber evidence="3 8">1.2.1.70</ecNumber>
    </recommendedName>
</protein>
<feature type="domain" description="Glutamyl-tRNA reductase N-terminal" evidence="12">
    <location>
        <begin position="63"/>
        <end position="213"/>
    </location>
</feature>
<evidence type="ECO:0000256" key="3">
    <source>
        <dbReference type="ARBA" id="ARBA00012970"/>
    </source>
</evidence>
<keyword evidence="5 8" id="KW-0560">Oxidoreductase</keyword>
<feature type="binding site" evidence="8">
    <location>
        <position position="177"/>
    </location>
    <ligand>
        <name>substrate</name>
    </ligand>
</feature>
<dbReference type="InterPro" id="IPR036453">
    <property type="entry name" value="GluRdtase_dimer_dom_sf"/>
</dbReference>
<dbReference type="NCBIfam" id="TIGR01035">
    <property type="entry name" value="hemA"/>
    <property type="match status" value="1"/>
</dbReference>
<reference evidence="13 14" key="1">
    <citation type="submission" date="2014-03" db="EMBL/GenBank/DDBJ databases">
        <title>Complete genome sequence of a deeply braunched marine Bacteroidia bacterium Draconibacterium orientale type strain FH5T.</title>
        <authorList>
            <person name="Li X."/>
            <person name="Wang X."/>
            <person name="Xie Z."/>
            <person name="Du Z."/>
            <person name="Chen G."/>
        </authorList>
    </citation>
    <scope>NUCLEOTIDE SEQUENCE [LARGE SCALE GENOMIC DNA]</scope>
    <source>
        <strain evidence="13 14">FH5</strain>
    </source>
</reference>
<comment type="catalytic activity">
    <reaction evidence="7 8 9">
        <text>(S)-4-amino-5-oxopentanoate + tRNA(Glu) + NADP(+) = L-glutamyl-tRNA(Glu) + NADPH + H(+)</text>
        <dbReference type="Rhea" id="RHEA:12344"/>
        <dbReference type="Rhea" id="RHEA-COMP:9663"/>
        <dbReference type="Rhea" id="RHEA-COMP:9680"/>
        <dbReference type="ChEBI" id="CHEBI:15378"/>
        <dbReference type="ChEBI" id="CHEBI:57501"/>
        <dbReference type="ChEBI" id="CHEBI:57783"/>
        <dbReference type="ChEBI" id="CHEBI:58349"/>
        <dbReference type="ChEBI" id="CHEBI:78442"/>
        <dbReference type="ChEBI" id="CHEBI:78520"/>
        <dbReference type="EC" id="1.2.1.70"/>
    </reaction>
</comment>
<dbReference type="PROSITE" id="PS00747">
    <property type="entry name" value="GLUTR"/>
    <property type="match status" value="1"/>
</dbReference>
<evidence type="ECO:0000256" key="6">
    <source>
        <dbReference type="ARBA" id="ARBA00023244"/>
    </source>
</evidence>
<dbReference type="InterPro" id="IPR018214">
    <property type="entry name" value="GluRdtase_CS"/>
</dbReference>
<dbReference type="PIRSF" id="PIRSF000445">
    <property type="entry name" value="4pyrrol_synth_GluRdtase"/>
    <property type="match status" value="1"/>
</dbReference>
<evidence type="ECO:0000256" key="7">
    <source>
        <dbReference type="ARBA" id="ARBA00047464"/>
    </source>
</evidence>
<organism evidence="13 14">
    <name type="scientific">Draconibacterium orientale</name>
    <dbReference type="NCBI Taxonomy" id="1168034"/>
    <lineage>
        <taxon>Bacteria</taxon>
        <taxon>Pseudomonadati</taxon>
        <taxon>Bacteroidota</taxon>
        <taxon>Bacteroidia</taxon>
        <taxon>Marinilabiliales</taxon>
        <taxon>Prolixibacteraceae</taxon>
        <taxon>Draconibacterium</taxon>
    </lineage>
</organism>
<comment type="function">
    <text evidence="8">Catalyzes the NADPH-dependent reduction of glutamyl-tRNA(Glu) to glutamate 1-semialdehyde (GSA).</text>
</comment>
<evidence type="ECO:0000313" key="13">
    <source>
        <dbReference type="EMBL" id="AHW61989.1"/>
    </source>
</evidence>
<dbReference type="InterPro" id="IPR015896">
    <property type="entry name" value="4pyrrol_synth_GluRdtase_dimer"/>
</dbReference>
<dbReference type="Pfam" id="PF00745">
    <property type="entry name" value="GlutR_dimer"/>
    <property type="match status" value="1"/>
</dbReference>
<dbReference type="InterPro" id="IPR006151">
    <property type="entry name" value="Shikm_DH/Glu-tRNA_Rdtase"/>
</dbReference>
<feature type="binding site" evidence="8">
    <location>
        <begin position="105"/>
        <end position="108"/>
    </location>
    <ligand>
        <name>substrate</name>
    </ligand>
</feature>
<dbReference type="HAMAP" id="MF_00087">
    <property type="entry name" value="Glu_tRNA_reductase"/>
    <property type="match status" value="1"/>
</dbReference>
<dbReference type="CDD" id="cd05213">
    <property type="entry name" value="NAD_bind_Glutamyl_tRNA_reduct"/>
    <property type="match status" value="1"/>
</dbReference>
<dbReference type="Gene3D" id="3.30.460.30">
    <property type="entry name" value="Glutamyl-tRNA reductase, N-terminal domain"/>
    <property type="match status" value="1"/>
</dbReference>
<evidence type="ECO:0000256" key="4">
    <source>
        <dbReference type="ARBA" id="ARBA00022857"/>
    </source>
</evidence>
<evidence type="ECO:0000256" key="5">
    <source>
        <dbReference type="ARBA" id="ARBA00023002"/>
    </source>
</evidence>
<feature type="domain" description="Tetrapyrrole biosynthesis glutamyl-tRNA reductase dimerisation" evidence="10">
    <location>
        <begin position="377"/>
        <end position="472"/>
    </location>
</feature>
<comment type="subunit">
    <text evidence="8">Homodimer.</text>
</comment>
<feature type="binding site" evidence="8">
    <location>
        <position position="166"/>
    </location>
    <ligand>
        <name>substrate</name>
    </ligand>
</feature>
<feature type="binding site" evidence="8">
    <location>
        <begin position="171"/>
        <end position="173"/>
    </location>
    <ligand>
        <name>substrate</name>
    </ligand>
</feature>
<dbReference type="Pfam" id="PF05201">
    <property type="entry name" value="GlutR_N"/>
    <property type="match status" value="1"/>
</dbReference>
<dbReference type="InterPro" id="IPR036291">
    <property type="entry name" value="NAD(P)-bd_dom_sf"/>
</dbReference>
<comment type="pathway">
    <text evidence="1 8 9">Porphyrin-containing compound metabolism; protoporphyrin-IX biosynthesis; 5-aminolevulinate from L-glutamyl-tRNA(Glu): step 1/2.</text>
</comment>
<evidence type="ECO:0000259" key="12">
    <source>
        <dbReference type="Pfam" id="PF05201"/>
    </source>
</evidence>
<dbReference type="Gene3D" id="3.40.50.720">
    <property type="entry name" value="NAD(P)-binding Rossmann-like Domain"/>
    <property type="match status" value="1"/>
</dbReference>
<evidence type="ECO:0000313" key="14">
    <source>
        <dbReference type="Proteomes" id="UP000023772"/>
    </source>
</evidence>
<evidence type="ECO:0000256" key="8">
    <source>
        <dbReference type="HAMAP-Rule" id="MF_00087"/>
    </source>
</evidence>
<dbReference type="Proteomes" id="UP000023772">
    <property type="component" value="Chromosome"/>
</dbReference>
<dbReference type="EC" id="1.2.1.70" evidence="3 8"/>
<keyword evidence="6 8" id="KW-0627">Porphyrin biosynthesis</keyword>
<comment type="miscellaneous">
    <text evidence="8">During catalysis, the active site Cys acts as a nucleophile attacking the alpha-carbonyl group of tRNA-bound glutamate with the formation of a thioester intermediate between enzyme and glutamate, and the concomitant release of tRNA(Glu). The thioester intermediate is finally reduced by direct hydride transfer from NADPH, to form the product GSA.</text>
</comment>
<feature type="site" description="Important for activity" evidence="8">
    <location>
        <position position="156"/>
    </location>
</feature>
<dbReference type="InterPro" id="IPR015895">
    <property type="entry name" value="4pyrrol_synth_GluRdtase_N"/>
</dbReference>
<name>A0ABM5QE32_9BACT</name>
<evidence type="ECO:0000256" key="9">
    <source>
        <dbReference type="RuleBase" id="RU000584"/>
    </source>
</evidence>
<dbReference type="PANTHER" id="PTHR43013">
    <property type="entry name" value="GLUTAMYL-TRNA REDUCTASE"/>
    <property type="match status" value="1"/>
</dbReference>
<feature type="binding site" evidence="8">
    <location>
        <begin position="246"/>
        <end position="251"/>
    </location>
    <ligand>
        <name>NADP(+)</name>
        <dbReference type="ChEBI" id="CHEBI:58349"/>
    </ligand>
</feature>
<dbReference type="InterPro" id="IPR000343">
    <property type="entry name" value="4pyrrol_synth_GluRdtase"/>
</dbReference>
<dbReference type="EMBL" id="CP007451">
    <property type="protein sequence ID" value="AHW61989.1"/>
    <property type="molecule type" value="Genomic_DNA"/>
</dbReference>
<feature type="active site" description="Nucleophile" evidence="8">
    <location>
        <position position="106"/>
    </location>
</feature>
<dbReference type="Pfam" id="PF01488">
    <property type="entry name" value="Shikimate_DH"/>
    <property type="match status" value="1"/>
</dbReference>
<comment type="similarity">
    <text evidence="2 8 9">Belongs to the glutamyl-tRNA reductase family.</text>
</comment>
<keyword evidence="14" id="KW-1185">Reference proteome</keyword>
<sequence length="475" mass="54007">MKPESPSQENTYPAVFQCIKHYAYNPLFNTHANLFFSTDFLQIVLIVLFQNQDLIDSFMIGLLGLNHKTAPIKVREKFVFCEEDVKRFVPQLIDAGINGAIVVSTCNRTEIYFDYTEKDIFDCTSTLAKMLFDWRKADKSVGAHFYHKFQDEASQHLFRVASGLDSMALGEYQIVGQLKDAFAIADKYELHTPTLIRLFNKAFEAGKKVRTETALSKGAVSVSYAAVELANEKLHNLTSHPTLLLGAGQTGELTLQNLLKKGCDKFTIINRTAEKAQELAKRYNGVAKEFSELQNELVTNDIVITSTASKKPLITKKMVEQVMIERQNKPMFFVDLSVPHNVAPEVTEIENVFVIDVDDLQAVVERTFGKRRGEIEKAEKIIAEFVADFSDWQHTRNLTPTFQSISDNFKKINEAELEGFIKRQAKDNTEEASMYADHITNKFIRLMIKNVKSITDNGRKKEYIELVNDLFKIAP</sequence>